<dbReference type="GO" id="GO:0010629">
    <property type="term" value="P:negative regulation of gene expression"/>
    <property type="evidence" value="ECO:0007669"/>
    <property type="project" value="UniProtKB-ARBA"/>
</dbReference>
<dbReference type="AlphaFoldDB" id="D2VL36"/>
<dbReference type="PANTHER" id="PTHR48027">
    <property type="entry name" value="HETEROGENEOUS NUCLEAR RIBONUCLEOPROTEIN 87F-RELATED"/>
    <property type="match status" value="1"/>
</dbReference>
<dbReference type="CDD" id="cd00590">
    <property type="entry name" value="RRM_SF"/>
    <property type="match status" value="1"/>
</dbReference>
<organism evidence="7">
    <name type="scientific">Naegleria gruberi</name>
    <name type="common">Amoeba</name>
    <dbReference type="NCBI Taxonomy" id="5762"/>
    <lineage>
        <taxon>Eukaryota</taxon>
        <taxon>Discoba</taxon>
        <taxon>Heterolobosea</taxon>
        <taxon>Tetramitia</taxon>
        <taxon>Eutetramitia</taxon>
        <taxon>Vahlkampfiidae</taxon>
        <taxon>Naegleria</taxon>
    </lineage>
</organism>
<dbReference type="Proteomes" id="UP000006671">
    <property type="component" value="Unassembled WGS sequence"/>
</dbReference>
<feature type="compositionally biased region" description="Basic and acidic residues" evidence="4">
    <location>
        <begin position="451"/>
        <end position="471"/>
    </location>
</feature>
<dbReference type="PROSITE" id="PS50102">
    <property type="entry name" value="RRM"/>
    <property type="match status" value="3"/>
</dbReference>
<keyword evidence="1" id="KW-0677">Repeat</keyword>
<name>D2VL36_NAEGR</name>
<feature type="compositionally biased region" description="Polar residues" evidence="4">
    <location>
        <begin position="628"/>
        <end position="641"/>
    </location>
</feature>
<dbReference type="VEuPathDB" id="AmoebaDB:NAEGRDRAFT_80404"/>
<dbReference type="CDD" id="cd12362">
    <property type="entry name" value="RRM3_CELF1-6"/>
    <property type="match status" value="1"/>
</dbReference>
<feature type="domain" description="RRM" evidence="5">
    <location>
        <begin position="211"/>
        <end position="295"/>
    </location>
</feature>
<feature type="compositionally biased region" description="Low complexity" evidence="4">
    <location>
        <begin position="577"/>
        <end position="616"/>
    </location>
</feature>
<evidence type="ECO:0000313" key="6">
    <source>
        <dbReference type="EMBL" id="EFC42554.1"/>
    </source>
</evidence>
<dbReference type="GO" id="GO:0003729">
    <property type="term" value="F:mRNA binding"/>
    <property type="evidence" value="ECO:0007669"/>
    <property type="project" value="UniProtKB-ARBA"/>
</dbReference>
<dbReference type="eggNOG" id="KOG0123">
    <property type="taxonomic scope" value="Eukaryota"/>
</dbReference>
<feature type="region of interest" description="Disordered" evidence="4">
    <location>
        <begin position="445"/>
        <end position="473"/>
    </location>
</feature>
<evidence type="ECO:0000313" key="7">
    <source>
        <dbReference type="Proteomes" id="UP000006671"/>
    </source>
</evidence>
<dbReference type="eggNOG" id="KOG0144">
    <property type="taxonomic scope" value="Eukaryota"/>
</dbReference>
<dbReference type="KEGG" id="ngr:NAEGRDRAFT_80404"/>
<dbReference type="GO" id="GO:0005737">
    <property type="term" value="C:cytoplasm"/>
    <property type="evidence" value="ECO:0007669"/>
    <property type="project" value="UniProtKB-ARBA"/>
</dbReference>
<feature type="region of interest" description="Disordered" evidence="4">
    <location>
        <begin position="385"/>
        <end position="414"/>
    </location>
</feature>
<feature type="domain" description="RRM" evidence="5">
    <location>
        <begin position="476"/>
        <end position="554"/>
    </location>
</feature>
<dbReference type="SMART" id="SM00361">
    <property type="entry name" value="RRM_1"/>
    <property type="match status" value="3"/>
</dbReference>
<dbReference type="InterPro" id="IPR003954">
    <property type="entry name" value="RRM_euk-type"/>
</dbReference>
<dbReference type="FunFam" id="3.30.70.330:FF:000383">
    <property type="entry name" value="Sex lethal, isoform D"/>
    <property type="match status" value="2"/>
</dbReference>
<feature type="compositionally biased region" description="Basic and acidic residues" evidence="4">
    <location>
        <begin position="388"/>
        <end position="404"/>
    </location>
</feature>
<evidence type="ECO:0000256" key="1">
    <source>
        <dbReference type="ARBA" id="ARBA00022737"/>
    </source>
</evidence>
<dbReference type="OMA" id="MHFGASH"/>
<evidence type="ECO:0000259" key="5">
    <source>
        <dbReference type="PROSITE" id="PS50102"/>
    </source>
</evidence>
<protein>
    <submittedName>
        <fullName evidence="6">Uncharacterized protein FM143</fullName>
    </submittedName>
</protein>
<accession>D2VL36</accession>
<keyword evidence="7" id="KW-1185">Reference proteome</keyword>
<keyword evidence="2 3" id="KW-0694">RNA-binding</keyword>
<dbReference type="SUPFAM" id="SSF54928">
    <property type="entry name" value="RNA-binding domain, RBD"/>
    <property type="match status" value="2"/>
</dbReference>
<dbReference type="InterPro" id="IPR035979">
    <property type="entry name" value="RBD_domain_sf"/>
</dbReference>
<feature type="region of interest" description="Disordered" evidence="4">
    <location>
        <begin position="574"/>
        <end position="641"/>
    </location>
</feature>
<dbReference type="EMBL" id="GG738879">
    <property type="protein sequence ID" value="EFC42554.1"/>
    <property type="molecule type" value="Genomic_DNA"/>
</dbReference>
<dbReference type="InterPro" id="IPR012677">
    <property type="entry name" value="Nucleotide-bd_a/b_plait_sf"/>
</dbReference>
<dbReference type="RefSeq" id="XP_002675298.1">
    <property type="nucleotide sequence ID" value="XM_002675252.1"/>
</dbReference>
<proteinExistence type="predicted"/>
<dbReference type="Gene3D" id="3.30.70.330">
    <property type="match status" value="3"/>
</dbReference>
<evidence type="ECO:0000256" key="2">
    <source>
        <dbReference type="ARBA" id="ARBA00022884"/>
    </source>
</evidence>
<feature type="domain" description="RRM" evidence="5">
    <location>
        <begin position="122"/>
        <end position="201"/>
    </location>
</feature>
<sequence>MSSTTGSEQNDKKNKTTNTIELLQKEKPPVILQLEKDAKSHNNNAIKINLGVGIGSSQRKETQTKITTTATTNNLVTSNGTRPVGLISKEKIQQEIPKRISEEEEESIDEEEYLDSENSDLCNVFVKYLPPHFSDEDLRELFTPFGEIVSCHVMTDKTRENSSLGFGFVRFSNENEAQDAIQGLNEKSIGNKRLLCKLSNSAGNKEKDQQSNLFIRNIPPHYDEETLKQAFEVFGPISKVKIMIDINTQRSKCYGFCKFENRKDALSAIQKMNGSKLDDDSSKDILPLVVRFAETEHEKQKRKLKTRQIIRPPTHVPNPYVHSHHTGFSNPNGMNPSLYSYPMFNQMAMRRDDQQDETSQDMTYHSDVPYHMTYFVPHHMGVPVSSHPTDRFSKDKLENEKSNESDDQNNQGPFLHNFNPYYNPYFNPYTPYNPYYHVPMYDESSMNENQEQTHTKRSKNESSSPEDKNSKSGETANLFIFHLPGDVDDSKLMELFSKFGEIESVKVIRDPKTNLSKGYGFVKYCNIDSAMEAVSKMNSYKIGKKHLKVSFHNSDVPSGKLDSPVTDSQFKIISRDNSSSSNSASTTTTATSQPLTPQQPTYRDIISSSTSNSSPSVAPAAGKFTSIKMPTTTTQNKKQQR</sequence>
<dbReference type="STRING" id="5762.D2VL36"/>
<dbReference type="GO" id="GO:0009967">
    <property type="term" value="P:positive regulation of signal transduction"/>
    <property type="evidence" value="ECO:0007669"/>
    <property type="project" value="UniProtKB-ARBA"/>
</dbReference>
<dbReference type="InterPro" id="IPR000504">
    <property type="entry name" value="RRM_dom"/>
</dbReference>
<reference evidence="6 7" key="1">
    <citation type="journal article" date="2010" name="Cell">
        <title>The genome of Naegleria gruberi illuminates early eukaryotic versatility.</title>
        <authorList>
            <person name="Fritz-Laylin L.K."/>
            <person name="Prochnik S.E."/>
            <person name="Ginger M.L."/>
            <person name="Dacks J.B."/>
            <person name="Carpenter M.L."/>
            <person name="Field M.C."/>
            <person name="Kuo A."/>
            <person name="Paredez A."/>
            <person name="Chapman J."/>
            <person name="Pham J."/>
            <person name="Shu S."/>
            <person name="Neupane R."/>
            <person name="Cipriano M."/>
            <person name="Mancuso J."/>
            <person name="Tu H."/>
            <person name="Salamov A."/>
            <person name="Lindquist E."/>
            <person name="Shapiro H."/>
            <person name="Lucas S."/>
            <person name="Grigoriev I.V."/>
            <person name="Cande W.Z."/>
            <person name="Fulton C."/>
            <person name="Rokhsar D.S."/>
            <person name="Dawson S.C."/>
        </authorList>
    </citation>
    <scope>NUCLEOTIDE SEQUENCE [LARGE SCALE GENOMIC DNA]</scope>
    <source>
        <strain evidence="6 7">NEG-M</strain>
    </source>
</reference>
<gene>
    <name evidence="6" type="primary">FM143</name>
    <name evidence="6" type="ORF">NAEGRDRAFT_80404</name>
</gene>
<dbReference type="InterPro" id="IPR052462">
    <property type="entry name" value="SLIRP/GR-RBP-like"/>
</dbReference>
<evidence type="ECO:0000256" key="4">
    <source>
        <dbReference type="SAM" id="MobiDB-lite"/>
    </source>
</evidence>
<dbReference type="OrthoDB" id="266020at2759"/>
<evidence type="ECO:0000256" key="3">
    <source>
        <dbReference type="PROSITE-ProRule" id="PRU00176"/>
    </source>
</evidence>
<dbReference type="GeneID" id="8851775"/>
<dbReference type="SMART" id="SM00360">
    <property type="entry name" value="RRM"/>
    <property type="match status" value="3"/>
</dbReference>
<dbReference type="FunCoup" id="D2VL36">
    <property type="interactions" value="2"/>
</dbReference>
<dbReference type="InParanoid" id="D2VL36"/>
<dbReference type="Pfam" id="PF00076">
    <property type="entry name" value="RRM_1"/>
    <property type="match status" value="3"/>
</dbReference>